<keyword evidence="3" id="KW-0645">Protease</keyword>
<name>A0A9P1DJC5_9DINO</name>
<evidence type="ECO:0000256" key="1">
    <source>
        <dbReference type="SAM" id="Phobius"/>
    </source>
</evidence>
<feature type="transmembrane region" description="Helical" evidence="1">
    <location>
        <begin position="25"/>
        <end position="42"/>
    </location>
</feature>
<dbReference type="GO" id="GO:0006508">
    <property type="term" value="P:proteolysis"/>
    <property type="evidence" value="ECO:0007669"/>
    <property type="project" value="UniProtKB-KW"/>
</dbReference>
<dbReference type="Proteomes" id="UP001152797">
    <property type="component" value="Unassembled WGS sequence"/>
</dbReference>
<dbReference type="AlphaFoldDB" id="A0A9P1DJC5"/>
<organism evidence="2">
    <name type="scientific">Cladocopium goreaui</name>
    <dbReference type="NCBI Taxonomy" id="2562237"/>
    <lineage>
        <taxon>Eukaryota</taxon>
        <taxon>Sar</taxon>
        <taxon>Alveolata</taxon>
        <taxon>Dinophyceae</taxon>
        <taxon>Suessiales</taxon>
        <taxon>Symbiodiniaceae</taxon>
        <taxon>Cladocopium</taxon>
    </lineage>
</organism>
<dbReference type="EMBL" id="CAMXCT010005079">
    <property type="protein sequence ID" value="CAI4011315.1"/>
    <property type="molecule type" value="Genomic_DNA"/>
</dbReference>
<keyword evidence="1" id="KW-1133">Transmembrane helix</keyword>
<gene>
    <name evidence="2" type="ORF">C1SCF055_LOCUS36493</name>
</gene>
<comment type="caution">
    <text evidence="2">The sequence shown here is derived from an EMBL/GenBank/DDBJ whole genome shotgun (WGS) entry which is preliminary data.</text>
</comment>
<keyword evidence="4" id="KW-1185">Reference proteome</keyword>
<dbReference type="EMBL" id="CAMXCT020005079">
    <property type="protein sequence ID" value="CAL1164690.1"/>
    <property type="molecule type" value="Genomic_DNA"/>
</dbReference>
<reference evidence="3 4" key="2">
    <citation type="submission" date="2024-05" db="EMBL/GenBank/DDBJ databases">
        <authorList>
            <person name="Chen Y."/>
            <person name="Shah S."/>
            <person name="Dougan E. K."/>
            <person name="Thang M."/>
            <person name="Chan C."/>
        </authorList>
    </citation>
    <scope>NUCLEOTIDE SEQUENCE [LARGE SCALE GENOMIC DNA]</scope>
</reference>
<keyword evidence="3" id="KW-0378">Hydrolase</keyword>
<protein>
    <submittedName>
        <fullName evidence="3">Mitochondrial inner membrane protease ATP23</fullName>
    </submittedName>
</protein>
<sequence>MLQLPTAQRRVAEARVKGESWASTLWYWMCFLIVGVALLRLAKAIFRCGAVPRGPALRQTSWRDLCLLRTERLGRWPCLQNDFERCRLEWLARNDMAPPSHRSSQPLPLPDLLQEQTTATMEELEPQGVIDFAWQTVNFLNAALFDDCLLVDDVRIIHDPGEMKEAEAWVRVNFSRDFTLAWLCVELNWALCRTWSASRMASVLLHELVHVWHDSGWRRLDELTSSHSPEFLRKCAAVNDICEIQAWTFFPNVFTESWVMLVEESLMELDLVARADLKKKWRAFLEIQGHFGGSFISDLQSLGVSYADARAAKRQLNAGHIWQAFNLGYTEFQKWRRTAAEVLMQKLANSATAQFEIIIRSDYVLAPASMLAELAPHGIDASLCDTLLCSRASRVAGDLGCDSGCSTGLSSVFCCNNDSGNMAMENFKIHHRLIVQCPCMIMYAFAAEW</sequence>
<evidence type="ECO:0000313" key="3">
    <source>
        <dbReference type="EMBL" id="CAL4798627.1"/>
    </source>
</evidence>
<keyword evidence="1" id="KW-0472">Membrane</keyword>
<dbReference type="EMBL" id="CAMXCT030005079">
    <property type="protein sequence ID" value="CAL4798627.1"/>
    <property type="molecule type" value="Genomic_DNA"/>
</dbReference>
<reference evidence="2" key="1">
    <citation type="submission" date="2022-10" db="EMBL/GenBank/DDBJ databases">
        <authorList>
            <person name="Chen Y."/>
            <person name="Dougan E. K."/>
            <person name="Chan C."/>
            <person name="Rhodes N."/>
            <person name="Thang M."/>
        </authorList>
    </citation>
    <scope>NUCLEOTIDE SEQUENCE</scope>
</reference>
<evidence type="ECO:0000313" key="4">
    <source>
        <dbReference type="Proteomes" id="UP001152797"/>
    </source>
</evidence>
<dbReference type="GO" id="GO:0008233">
    <property type="term" value="F:peptidase activity"/>
    <property type="evidence" value="ECO:0007669"/>
    <property type="project" value="UniProtKB-KW"/>
</dbReference>
<accession>A0A9P1DJC5</accession>
<proteinExistence type="predicted"/>
<keyword evidence="1" id="KW-0812">Transmembrane</keyword>
<dbReference type="OrthoDB" id="10552170at2759"/>
<evidence type="ECO:0000313" key="2">
    <source>
        <dbReference type="EMBL" id="CAI4011315.1"/>
    </source>
</evidence>